<dbReference type="GO" id="GO:0005975">
    <property type="term" value="P:carbohydrate metabolic process"/>
    <property type="evidence" value="ECO:0007669"/>
    <property type="project" value="InterPro"/>
</dbReference>
<dbReference type="EMBL" id="CAJJDN010000135">
    <property type="protein sequence ID" value="CAD8121896.1"/>
    <property type="molecule type" value="Genomic_DNA"/>
</dbReference>
<dbReference type="CDD" id="cd06594">
    <property type="entry name" value="GH31_glucosidase_YihQ"/>
    <property type="match status" value="1"/>
</dbReference>
<dbReference type="InterPro" id="IPR052990">
    <property type="entry name" value="Sulfoquinovosidase_GH31"/>
</dbReference>
<evidence type="ECO:0000259" key="4">
    <source>
        <dbReference type="Pfam" id="PF21365"/>
    </source>
</evidence>
<feature type="domain" description="Glycoside hydrolase family 31 N-terminal" evidence="3">
    <location>
        <begin position="42"/>
        <end position="200"/>
    </location>
</feature>
<dbReference type="PANTHER" id="PTHR46959">
    <property type="entry name" value="SULFOQUINOVOSIDASE"/>
    <property type="match status" value="1"/>
</dbReference>
<dbReference type="GO" id="GO:0004553">
    <property type="term" value="F:hydrolase activity, hydrolyzing O-glycosyl compounds"/>
    <property type="evidence" value="ECO:0007669"/>
    <property type="project" value="InterPro"/>
</dbReference>
<dbReference type="InterPro" id="IPR048395">
    <property type="entry name" value="Glyco_hydro_31_C"/>
</dbReference>
<dbReference type="Proteomes" id="UP000692954">
    <property type="component" value="Unassembled WGS sequence"/>
</dbReference>
<name>A0A8S1R488_9CILI</name>
<comment type="caution">
    <text evidence="5">The sequence shown here is derived from an EMBL/GenBank/DDBJ whole genome shotgun (WGS) entry which is preliminary data.</text>
</comment>
<dbReference type="InterPro" id="IPR000322">
    <property type="entry name" value="Glyco_hydro_31_TIM"/>
</dbReference>
<gene>
    <name evidence="5" type="ORF">PSON_ATCC_30995.1.T1350033</name>
    <name evidence="6" type="ORF">PSON_ATCC_30995.1.T1350038</name>
</gene>
<evidence type="ECO:0000313" key="6">
    <source>
        <dbReference type="EMBL" id="CAD8121896.1"/>
    </source>
</evidence>
<comment type="similarity">
    <text evidence="1">Belongs to the glycosyl hydrolase 31 family.</text>
</comment>
<feature type="domain" description="Glycosyl hydrolase family 31 C-terminal" evidence="4">
    <location>
        <begin position="629"/>
        <end position="710"/>
    </location>
</feature>
<dbReference type="EMBL" id="CAJJDN010000135">
    <property type="protein sequence ID" value="CAD8121892.1"/>
    <property type="molecule type" value="Genomic_DNA"/>
</dbReference>
<dbReference type="InterPro" id="IPR025887">
    <property type="entry name" value="Glyco_hydro_31_N_dom"/>
</dbReference>
<proteinExistence type="inferred from homology"/>
<dbReference type="CDD" id="cd14752">
    <property type="entry name" value="GH31_N"/>
    <property type="match status" value="1"/>
</dbReference>
<evidence type="ECO:0000313" key="7">
    <source>
        <dbReference type="Proteomes" id="UP000692954"/>
    </source>
</evidence>
<evidence type="ECO:0000259" key="2">
    <source>
        <dbReference type="Pfam" id="PF01055"/>
    </source>
</evidence>
<evidence type="ECO:0008006" key="8">
    <source>
        <dbReference type="Google" id="ProtNLM"/>
    </source>
</evidence>
<organism evidence="5 7">
    <name type="scientific">Paramecium sonneborni</name>
    <dbReference type="NCBI Taxonomy" id="65129"/>
    <lineage>
        <taxon>Eukaryota</taxon>
        <taxon>Sar</taxon>
        <taxon>Alveolata</taxon>
        <taxon>Ciliophora</taxon>
        <taxon>Intramacronucleata</taxon>
        <taxon>Oligohymenophorea</taxon>
        <taxon>Peniculida</taxon>
        <taxon>Parameciidae</taxon>
        <taxon>Paramecium</taxon>
    </lineage>
</organism>
<evidence type="ECO:0000313" key="5">
    <source>
        <dbReference type="EMBL" id="CAD8121892.1"/>
    </source>
</evidence>
<dbReference type="InterPro" id="IPR044112">
    <property type="entry name" value="YihQ_TIM-like"/>
</dbReference>
<evidence type="ECO:0000256" key="1">
    <source>
        <dbReference type="RuleBase" id="RU361185"/>
    </source>
</evidence>
<dbReference type="Pfam" id="PF01055">
    <property type="entry name" value="Glyco_hydro_31_2nd"/>
    <property type="match status" value="1"/>
</dbReference>
<dbReference type="OrthoDB" id="440381at2759"/>
<evidence type="ECO:0000259" key="3">
    <source>
        <dbReference type="Pfam" id="PF13802"/>
    </source>
</evidence>
<feature type="domain" description="Glycoside hydrolase family 31 TIM barrel" evidence="2">
    <location>
        <begin position="314"/>
        <end position="618"/>
    </location>
</feature>
<sequence>MEQDSLNYHIRQTQNKWILMVTILMLLFQSSYSSIVKNMTMDWKFFKEENQQQNWKTIQNKDGFKIFTKNGVLLISHTSNQPWIFAGNGKANYTMYRGNFKINENLNEKMALKDFELEEKSDTLTATFSRNNLLKVKVQFYSPENSSQITIKFLEYDPEINRLWLRIQADAQEHIYGCGEQFSYFDLRGKNFPLWTSEQGVGRNKSTYTTFLADLLDQAGGDYYSTFFPQPTYTSSKKYYLHIDDSSYMDFNFKNKEFHELLIWSIPKQIIINSASTFIELLEKLTILLGRQPKLPEWIYNGVWLGLQGGTSIIEAKLNKALEKGIKVSALWCQDWEGIRYTSFGKRLMWNWQWDPELYPGLDQKINILKEQGIRFMGYINPYLAAEKNLCKEASEKGYLAKNMKGEDYLVDFGEFDAGIVDFTNPDAYKWYKELIKKNLIEFGLSGWMADFGEYLPLDIKLQNGESGDMMHNKWPELWARINYEAVLETGKLNDVVYFMRAGYTGSQNYSTAMWAGDQNVDWSLDDGLASVIPAALSLGMCGHGIHHSDIGGYTTLFEMKRTKELFMRWAEMAAFTPIMRTHEGNRPTDNWQFDSDDETLEHFAKMTNIYVELAPYLKSVIQENADKGIPAQRPLFLHYENDERTYSIKYQYLLGRDILVAPVYQENVQQWNFYLPDDQWIHFWTEEIFQQGDHQIDAPIGQPIAFYRKDSQYKSLFQNIKKKLIDNEIIKYI</sequence>
<protein>
    <recommendedName>
        <fullName evidence="8">Alpha-glucosidase</fullName>
    </recommendedName>
</protein>
<keyword evidence="1" id="KW-0326">Glycosidase</keyword>
<dbReference type="PANTHER" id="PTHR46959:SF2">
    <property type="entry name" value="SULFOQUINOVOSIDASE"/>
    <property type="match status" value="1"/>
</dbReference>
<accession>A0A8S1R488</accession>
<reference evidence="5" key="1">
    <citation type="submission" date="2021-01" db="EMBL/GenBank/DDBJ databases">
        <authorList>
            <consortium name="Genoscope - CEA"/>
            <person name="William W."/>
        </authorList>
    </citation>
    <scope>NUCLEOTIDE SEQUENCE</scope>
</reference>
<keyword evidence="1" id="KW-0378">Hydrolase</keyword>
<dbReference type="NCBIfam" id="NF007746">
    <property type="entry name" value="PRK10426.1"/>
    <property type="match status" value="1"/>
</dbReference>
<dbReference type="AlphaFoldDB" id="A0A8S1R488"/>
<dbReference type="Pfam" id="PF21365">
    <property type="entry name" value="Glyco_hydro_31_3rd"/>
    <property type="match status" value="1"/>
</dbReference>
<dbReference type="Pfam" id="PF13802">
    <property type="entry name" value="Gal_mutarotas_2"/>
    <property type="match status" value="1"/>
</dbReference>
<keyword evidence="7" id="KW-1185">Reference proteome</keyword>